<dbReference type="PANTHER" id="PTHR43649:SF33">
    <property type="entry name" value="POLYGALACTURONAN_RHAMNOGALACTURONAN-BINDING PROTEIN YTCQ"/>
    <property type="match status" value="1"/>
</dbReference>
<keyword evidence="1 2" id="KW-0732">Signal</keyword>
<evidence type="ECO:0000256" key="1">
    <source>
        <dbReference type="ARBA" id="ARBA00022729"/>
    </source>
</evidence>
<reference evidence="3 4" key="1">
    <citation type="submission" date="2020-04" db="EMBL/GenBank/DDBJ databases">
        <title>Novel Paenibacillus strain UniB2 isolated from commercial digestive syrup.</title>
        <authorList>
            <person name="Thorat V."/>
            <person name="Kirdat K."/>
            <person name="Tiwarekar B."/>
            <person name="Yadav A."/>
        </authorList>
    </citation>
    <scope>NUCLEOTIDE SEQUENCE [LARGE SCALE GENOMIC DNA]</scope>
    <source>
        <strain evidence="3 4">UniB2</strain>
    </source>
</reference>
<dbReference type="AlphaFoldDB" id="A0A6H2GWG9"/>
<dbReference type="SUPFAM" id="SSF53850">
    <property type="entry name" value="Periplasmic binding protein-like II"/>
    <property type="match status" value="2"/>
</dbReference>
<sequence>MKTKQAAAAAFLCALVLASACSNGNGNGGNAPAPGTNAAAGNGGAAEAAPDGPMSPYAETVSYTTVKGTTQNPNFPNGDTYEKNIWQDYVEKKLNVKGKISWSAPTDGEQYSKKLSVDIASNQLPDIFMIDGSTATPMLKQLVEGDMIEDLSEVFDKYASDTVKEHYAVDDNTALNGAKFDGKLMAIPGVPEQAQPMLVWLRQDWLEKLKLPEPKTLDDVRTISKAFTTQDPDGNGKNDTLGLVAQSNPDFYSNSFNLHTLDTVFWTSKAFPKTWIKGDDGTVKWGGIQPEVKTALGIIRDMYKEGSLDSDFGLKDGGKTTEDVSSGKAGMVFEAWYAPFYPLGNTLRNNPNAEWKPYAILDSEGKLQVASNPTPVSYIVVRKGYENPELAMKLINLSTEILERKDPEIQALYEQYKEIKLSTLLHPTYIDFGIADPEVLGKRYIKYKDLVEGKADESILGPDDTDGWVSLKQEMETPFASVRDKLSSMSDEDKNAAFNNHISWVAWMDALKLSSTDNLNYVTNVFNGSTKTMDRKWESLLTMQKQAYLKIITGNEPLDSFDRFVEDWNKQGGDQVTQEVQEEVQKNNG</sequence>
<gene>
    <name evidence="3" type="ORF">HGI30_08110</name>
</gene>
<dbReference type="KEGG" id="palr:HGI30_08110"/>
<dbReference type="Proteomes" id="UP000502136">
    <property type="component" value="Chromosome"/>
</dbReference>
<feature type="signal peptide" evidence="2">
    <location>
        <begin position="1"/>
        <end position="20"/>
    </location>
</feature>
<dbReference type="RefSeq" id="WP_168907163.1">
    <property type="nucleotide sequence ID" value="NZ_CP051428.1"/>
</dbReference>
<dbReference type="Gene3D" id="3.40.190.10">
    <property type="entry name" value="Periplasmic binding protein-like II"/>
    <property type="match status" value="3"/>
</dbReference>
<evidence type="ECO:0000256" key="2">
    <source>
        <dbReference type="SAM" id="SignalP"/>
    </source>
</evidence>
<dbReference type="PROSITE" id="PS51257">
    <property type="entry name" value="PROKAR_LIPOPROTEIN"/>
    <property type="match status" value="1"/>
</dbReference>
<protein>
    <submittedName>
        <fullName evidence="3">Extracellular solute-binding protein</fullName>
    </submittedName>
</protein>
<name>A0A6H2GWG9_9BACL</name>
<evidence type="ECO:0000313" key="4">
    <source>
        <dbReference type="Proteomes" id="UP000502136"/>
    </source>
</evidence>
<organism evidence="3 4">
    <name type="scientific">Paenibacillus albicereus</name>
    <dbReference type="NCBI Taxonomy" id="2726185"/>
    <lineage>
        <taxon>Bacteria</taxon>
        <taxon>Bacillati</taxon>
        <taxon>Bacillota</taxon>
        <taxon>Bacilli</taxon>
        <taxon>Bacillales</taxon>
        <taxon>Paenibacillaceae</taxon>
        <taxon>Paenibacillus</taxon>
    </lineage>
</organism>
<dbReference type="PANTHER" id="PTHR43649">
    <property type="entry name" value="ARABINOSE-BINDING PROTEIN-RELATED"/>
    <property type="match status" value="1"/>
</dbReference>
<feature type="chain" id="PRO_5038776611" evidence="2">
    <location>
        <begin position="21"/>
        <end position="589"/>
    </location>
</feature>
<keyword evidence="4" id="KW-1185">Reference proteome</keyword>
<proteinExistence type="predicted"/>
<accession>A0A6H2GWG9</accession>
<dbReference type="EMBL" id="CP051428">
    <property type="protein sequence ID" value="QJC51516.1"/>
    <property type="molecule type" value="Genomic_DNA"/>
</dbReference>
<evidence type="ECO:0000313" key="3">
    <source>
        <dbReference type="EMBL" id="QJC51516.1"/>
    </source>
</evidence>
<dbReference type="InterPro" id="IPR050490">
    <property type="entry name" value="Bact_solute-bd_prot1"/>
</dbReference>